<dbReference type="InterPro" id="IPR013216">
    <property type="entry name" value="Methyltransf_11"/>
</dbReference>
<keyword evidence="2" id="KW-0808">Transferase</keyword>
<name>A0A840E0C3_9BACT</name>
<protein>
    <submittedName>
        <fullName evidence="2">SAM-dependent methyltransferase</fullName>
    </submittedName>
</protein>
<comment type="caution">
    <text evidence="2">The sequence shown here is derived from an EMBL/GenBank/DDBJ whole genome shotgun (WGS) entry which is preliminary data.</text>
</comment>
<sequence>MALPSVPRFGSLFPDPLNVRRGIPLYYLKSEEENRRDVYERYDELVARQTALHLADELHGGYPLRKVSDYIRQWLPDLADAAAVDIGCSVGRQIADIAGGHPNWDCYGLDFSYQMVRQAQDYWKEGKTLNPNLLRFGYPTVALQGQVLPNLHFALADAKTLPFPDRSLDLIVNTFLIDRLPDLSATFAEWLRVLKPGGRLITISPLNFLQLDHWRQHYPPMKIIDPLLRDGWDLLDLTDPLMIHEPMDARGNEVVWKTLAFVVESPC</sequence>
<dbReference type="RefSeq" id="WP_183495211.1">
    <property type="nucleotide sequence ID" value="NZ_JACIFF010000003.1"/>
</dbReference>
<dbReference type="SUPFAM" id="SSF53335">
    <property type="entry name" value="S-adenosyl-L-methionine-dependent methyltransferases"/>
    <property type="match status" value="1"/>
</dbReference>
<dbReference type="CDD" id="cd02440">
    <property type="entry name" value="AdoMet_MTases"/>
    <property type="match status" value="1"/>
</dbReference>
<dbReference type="AlphaFoldDB" id="A0A840E0C3"/>
<keyword evidence="3" id="KW-1185">Reference proteome</keyword>
<proteinExistence type="predicted"/>
<dbReference type="PANTHER" id="PTHR43591:SF24">
    <property type="entry name" value="2-METHOXY-6-POLYPRENYL-1,4-BENZOQUINOL METHYLASE, MITOCHONDRIAL"/>
    <property type="match status" value="1"/>
</dbReference>
<evidence type="ECO:0000313" key="3">
    <source>
        <dbReference type="Proteomes" id="UP000576209"/>
    </source>
</evidence>
<evidence type="ECO:0000313" key="2">
    <source>
        <dbReference type="EMBL" id="MBB4078964.1"/>
    </source>
</evidence>
<keyword evidence="2" id="KW-0489">Methyltransferase</keyword>
<feature type="domain" description="Methyltransferase type 11" evidence="1">
    <location>
        <begin position="84"/>
        <end position="201"/>
    </location>
</feature>
<evidence type="ECO:0000259" key="1">
    <source>
        <dbReference type="Pfam" id="PF08241"/>
    </source>
</evidence>
<dbReference type="Pfam" id="PF08241">
    <property type="entry name" value="Methyltransf_11"/>
    <property type="match status" value="1"/>
</dbReference>
<dbReference type="Proteomes" id="UP000576209">
    <property type="component" value="Unassembled WGS sequence"/>
</dbReference>
<dbReference type="GO" id="GO:0032259">
    <property type="term" value="P:methylation"/>
    <property type="evidence" value="ECO:0007669"/>
    <property type="project" value="UniProtKB-KW"/>
</dbReference>
<dbReference type="GO" id="GO:0008757">
    <property type="term" value="F:S-adenosylmethionine-dependent methyltransferase activity"/>
    <property type="evidence" value="ECO:0007669"/>
    <property type="project" value="InterPro"/>
</dbReference>
<organism evidence="2 3">
    <name type="scientific">Neolewinella aquimaris</name>
    <dbReference type="NCBI Taxonomy" id="1835722"/>
    <lineage>
        <taxon>Bacteria</taxon>
        <taxon>Pseudomonadati</taxon>
        <taxon>Bacteroidota</taxon>
        <taxon>Saprospiria</taxon>
        <taxon>Saprospirales</taxon>
        <taxon>Lewinellaceae</taxon>
        <taxon>Neolewinella</taxon>
    </lineage>
</organism>
<accession>A0A840E0C3</accession>
<reference evidence="2 3" key="1">
    <citation type="submission" date="2020-08" db="EMBL/GenBank/DDBJ databases">
        <title>Genomic Encyclopedia of Type Strains, Phase IV (KMG-IV): sequencing the most valuable type-strain genomes for metagenomic binning, comparative biology and taxonomic classification.</title>
        <authorList>
            <person name="Goeker M."/>
        </authorList>
    </citation>
    <scope>NUCLEOTIDE SEQUENCE [LARGE SCALE GENOMIC DNA]</scope>
    <source>
        <strain evidence="2 3">DSM 105137</strain>
    </source>
</reference>
<gene>
    <name evidence="2" type="ORF">GGR28_001581</name>
</gene>
<dbReference type="PANTHER" id="PTHR43591">
    <property type="entry name" value="METHYLTRANSFERASE"/>
    <property type="match status" value="1"/>
</dbReference>
<dbReference type="InterPro" id="IPR029063">
    <property type="entry name" value="SAM-dependent_MTases_sf"/>
</dbReference>
<dbReference type="EMBL" id="JACIFF010000003">
    <property type="protein sequence ID" value="MBB4078964.1"/>
    <property type="molecule type" value="Genomic_DNA"/>
</dbReference>
<dbReference type="Gene3D" id="3.40.50.150">
    <property type="entry name" value="Vaccinia Virus protein VP39"/>
    <property type="match status" value="1"/>
</dbReference>